<dbReference type="HOGENOM" id="CLU_045192_1_3_9"/>
<keyword evidence="3 5" id="KW-0479">Metal-binding</keyword>
<dbReference type="GO" id="GO:0005737">
    <property type="term" value="C:cytoplasm"/>
    <property type="evidence" value="ECO:0007669"/>
    <property type="project" value="UniProtKB-SubCell"/>
</dbReference>
<dbReference type="HAMAP" id="MF_00060">
    <property type="entry name" value="SurE"/>
    <property type="match status" value="1"/>
</dbReference>
<comment type="cofactor">
    <cofactor evidence="5">
        <name>a divalent metal cation</name>
        <dbReference type="ChEBI" id="CHEBI:60240"/>
    </cofactor>
    <text evidence="5">Binds 1 divalent metal cation per subunit.</text>
</comment>
<dbReference type="Gene3D" id="3.40.1210.10">
    <property type="entry name" value="Survival protein SurE-like phosphatase/nucleotidase"/>
    <property type="match status" value="1"/>
</dbReference>
<sequence length="286" mass="30916">MIPAAAVLGESRLAEPTCFLYMTASLEGRFVKILILNDDGVAAEGLRTLAGSLAARHRVTVAAPMHQQSGTSHALTIGSAIEVRADETFDPVHGIKAWAIDGTPADCGKLYLDAIAEEMPDVVLSGINHGANLGTDVIYSGTVGAAFEGLFHGIPSFALSLPEGSEISFAEAAACFEPFMERMLISYRKPFLLNINFPQKLADGTPQFVFCRQGGRDYINAFERVEEGGRVHYKVAGEVSDTDKGEGTDIYAVEQGYIAVTPLGVDMTDYPQLIRFEKEEVKMNVY</sequence>
<dbReference type="GO" id="GO:0046872">
    <property type="term" value="F:metal ion binding"/>
    <property type="evidence" value="ECO:0007669"/>
    <property type="project" value="UniProtKB-UniRule"/>
</dbReference>
<dbReference type="GO" id="GO:0000166">
    <property type="term" value="F:nucleotide binding"/>
    <property type="evidence" value="ECO:0007669"/>
    <property type="project" value="UniProtKB-KW"/>
</dbReference>
<dbReference type="PANTHER" id="PTHR30457">
    <property type="entry name" value="5'-NUCLEOTIDASE SURE"/>
    <property type="match status" value="1"/>
</dbReference>
<dbReference type="GO" id="GO:0008253">
    <property type="term" value="F:5'-nucleotidase activity"/>
    <property type="evidence" value="ECO:0007669"/>
    <property type="project" value="UniProtKB-UniRule"/>
</dbReference>
<comment type="catalytic activity">
    <reaction evidence="1 5">
        <text>a ribonucleoside 5'-phosphate + H2O = a ribonucleoside + phosphate</text>
        <dbReference type="Rhea" id="RHEA:12484"/>
        <dbReference type="ChEBI" id="CHEBI:15377"/>
        <dbReference type="ChEBI" id="CHEBI:18254"/>
        <dbReference type="ChEBI" id="CHEBI:43474"/>
        <dbReference type="ChEBI" id="CHEBI:58043"/>
        <dbReference type="EC" id="3.1.3.5"/>
    </reaction>
</comment>
<dbReference type="InterPro" id="IPR036523">
    <property type="entry name" value="SurE-like_sf"/>
</dbReference>
<proteinExistence type="inferred from homology"/>
<comment type="subcellular location">
    <subcellularLocation>
        <location evidence="5">Cytoplasm</location>
    </subcellularLocation>
</comment>
<dbReference type="InterPro" id="IPR002828">
    <property type="entry name" value="SurE-like_Pase/nucleotidase"/>
</dbReference>
<comment type="similarity">
    <text evidence="2 5">Belongs to the SurE nucleotidase family.</text>
</comment>
<dbReference type="InterPro" id="IPR030048">
    <property type="entry name" value="SurE"/>
</dbReference>
<feature type="binding site" evidence="5">
    <location>
        <position position="38"/>
    </location>
    <ligand>
        <name>a divalent metal cation</name>
        <dbReference type="ChEBI" id="CHEBI:60240"/>
    </ligand>
</feature>
<feature type="binding site" evidence="5">
    <location>
        <position position="39"/>
    </location>
    <ligand>
        <name>a divalent metal cation</name>
        <dbReference type="ChEBI" id="CHEBI:60240"/>
    </ligand>
</feature>
<evidence type="ECO:0000259" key="6">
    <source>
        <dbReference type="Pfam" id="PF01975"/>
    </source>
</evidence>
<dbReference type="NCBIfam" id="TIGR00087">
    <property type="entry name" value="surE"/>
    <property type="match status" value="1"/>
</dbReference>
<accession>E7MZW6</accession>
<dbReference type="Proteomes" id="UP000004633">
    <property type="component" value="Unassembled WGS sequence"/>
</dbReference>
<feature type="domain" description="Survival protein SurE-like phosphatase/nucleotidase" evidence="6">
    <location>
        <begin position="33"/>
        <end position="218"/>
    </location>
</feature>
<protein>
    <recommendedName>
        <fullName evidence="5">5'-nucleotidase SurE</fullName>
        <ecNumber evidence="5">3.1.3.5</ecNumber>
    </recommendedName>
    <alternativeName>
        <fullName evidence="5">Nucleoside 5'-monophosphate phosphohydrolase</fullName>
    </alternativeName>
</protein>
<dbReference type="EC" id="3.1.3.5" evidence="5"/>
<feature type="binding site" evidence="5">
    <location>
        <position position="128"/>
    </location>
    <ligand>
        <name>a divalent metal cation</name>
        <dbReference type="ChEBI" id="CHEBI:60240"/>
    </ligand>
</feature>
<dbReference type="SUPFAM" id="SSF64167">
    <property type="entry name" value="SurE-like"/>
    <property type="match status" value="1"/>
</dbReference>
<gene>
    <name evidence="5 7" type="primary">surE</name>
    <name evidence="7" type="ORF">HMPREF9555_00258</name>
</gene>
<evidence type="ECO:0000256" key="4">
    <source>
        <dbReference type="ARBA" id="ARBA00022801"/>
    </source>
</evidence>
<keyword evidence="5" id="KW-0963">Cytoplasm</keyword>
<reference evidence="7 8" key="1">
    <citation type="submission" date="2010-08" db="EMBL/GenBank/DDBJ databases">
        <authorList>
            <person name="Weinstock G."/>
            <person name="Sodergren E."/>
            <person name="Clifton S."/>
            <person name="Fulton L."/>
            <person name="Fulton B."/>
            <person name="Courtney L."/>
            <person name="Fronick C."/>
            <person name="Harrison M."/>
            <person name="Strong C."/>
            <person name="Farmer C."/>
            <person name="Delahaunty K."/>
            <person name="Markovic C."/>
            <person name="Hall O."/>
            <person name="Minx P."/>
            <person name="Tomlinson C."/>
            <person name="Mitreva M."/>
            <person name="Hou S."/>
            <person name="Chen J."/>
            <person name="Wollam A."/>
            <person name="Pepin K.H."/>
            <person name="Johnson M."/>
            <person name="Bhonagiri V."/>
            <person name="Zhang X."/>
            <person name="Suruliraj S."/>
            <person name="Warren W."/>
            <person name="Chinwalla A."/>
            <person name="Mardis E.R."/>
            <person name="Wilson R.K."/>
        </authorList>
    </citation>
    <scope>NUCLEOTIDE SEQUENCE [LARGE SCALE GENOMIC DNA]</scope>
    <source>
        <strain evidence="7 8">F0399</strain>
    </source>
</reference>
<dbReference type="STRING" id="749551.HMPREF9555_00258"/>
<keyword evidence="4 5" id="KW-0378">Hydrolase</keyword>
<dbReference type="AlphaFoldDB" id="E7MZW6"/>
<dbReference type="EMBL" id="AECV01000001">
    <property type="protein sequence ID" value="EFW30630.1"/>
    <property type="molecule type" value="Genomic_DNA"/>
</dbReference>
<evidence type="ECO:0000256" key="2">
    <source>
        <dbReference type="ARBA" id="ARBA00011062"/>
    </source>
</evidence>
<organism evidence="7 8">
    <name type="scientific">Selenomonas artemidis F0399</name>
    <dbReference type="NCBI Taxonomy" id="749551"/>
    <lineage>
        <taxon>Bacteria</taxon>
        <taxon>Bacillati</taxon>
        <taxon>Bacillota</taxon>
        <taxon>Negativicutes</taxon>
        <taxon>Selenomonadales</taxon>
        <taxon>Selenomonadaceae</taxon>
        <taxon>Selenomonas</taxon>
    </lineage>
</organism>
<evidence type="ECO:0000313" key="7">
    <source>
        <dbReference type="EMBL" id="EFW30630.1"/>
    </source>
</evidence>
<evidence type="ECO:0000256" key="1">
    <source>
        <dbReference type="ARBA" id="ARBA00000815"/>
    </source>
</evidence>
<evidence type="ECO:0000256" key="5">
    <source>
        <dbReference type="HAMAP-Rule" id="MF_00060"/>
    </source>
</evidence>
<evidence type="ECO:0000313" key="8">
    <source>
        <dbReference type="Proteomes" id="UP000004633"/>
    </source>
</evidence>
<dbReference type="PANTHER" id="PTHR30457:SF0">
    <property type="entry name" value="PHOSPHATASE, PUTATIVE (AFU_ORTHOLOGUE AFUA_4G01070)-RELATED"/>
    <property type="match status" value="1"/>
</dbReference>
<comment type="function">
    <text evidence="5">Nucleotidase that shows phosphatase activity on nucleoside 5'-monophosphates.</text>
</comment>
<name>E7MZW6_9FIRM</name>
<evidence type="ECO:0000256" key="3">
    <source>
        <dbReference type="ARBA" id="ARBA00022723"/>
    </source>
</evidence>
<feature type="binding site" evidence="5">
    <location>
        <position position="69"/>
    </location>
    <ligand>
        <name>a divalent metal cation</name>
        <dbReference type="ChEBI" id="CHEBI:60240"/>
    </ligand>
</feature>
<dbReference type="Pfam" id="PF01975">
    <property type="entry name" value="SurE"/>
    <property type="match status" value="1"/>
</dbReference>
<keyword evidence="8" id="KW-1185">Reference proteome</keyword>
<keyword evidence="5" id="KW-0547">Nucleotide-binding</keyword>
<comment type="caution">
    <text evidence="7">The sequence shown here is derived from an EMBL/GenBank/DDBJ whole genome shotgun (WGS) entry which is preliminary data.</text>
</comment>